<feature type="region of interest" description="Disordered" evidence="1">
    <location>
        <begin position="25"/>
        <end position="51"/>
    </location>
</feature>
<organism evidence="2 3">
    <name type="scientific">Punica granatum</name>
    <name type="common">Pomegranate</name>
    <dbReference type="NCBI Taxonomy" id="22663"/>
    <lineage>
        <taxon>Eukaryota</taxon>
        <taxon>Viridiplantae</taxon>
        <taxon>Streptophyta</taxon>
        <taxon>Embryophyta</taxon>
        <taxon>Tracheophyta</taxon>
        <taxon>Spermatophyta</taxon>
        <taxon>Magnoliopsida</taxon>
        <taxon>eudicotyledons</taxon>
        <taxon>Gunneridae</taxon>
        <taxon>Pentapetalae</taxon>
        <taxon>rosids</taxon>
        <taxon>malvids</taxon>
        <taxon>Myrtales</taxon>
        <taxon>Lythraceae</taxon>
        <taxon>Punica</taxon>
    </lineage>
</organism>
<reference evidence="2 3" key="1">
    <citation type="submission" date="2017-11" db="EMBL/GenBank/DDBJ databases">
        <title>De-novo sequencing of pomegranate (Punica granatum L.) genome.</title>
        <authorList>
            <person name="Akparov Z."/>
            <person name="Amiraslanov A."/>
            <person name="Hajiyeva S."/>
            <person name="Abbasov M."/>
            <person name="Kaur K."/>
            <person name="Hamwieh A."/>
            <person name="Solovyev V."/>
            <person name="Salamov A."/>
            <person name="Braich B."/>
            <person name="Kosarev P."/>
            <person name="Mahmoud A."/>
            <person name="Hajiyev E."/>
            <person name="Babayeva S."/>
            <person name="Izzatullayeva V."/>
            <person name="Mammadov A."/>
            <person name="Mammadov A."/>
            <person name="Sharifova S."/>
            <person name="Ojaghi J."/>
            <person name="Eynullazada K."/>
            <person name="Bayramov B."/>
            <person name="Abdulazimova A."/>
            <person name="Shahmuradov I."/>
        </authorList>
    </citation>
    <scope>NUCLEOTIDE SEQUENCE [LARGE SCALE GENOMIC DNA]</scope>
    <source>
        <strain evidence="3">cv. AG2017</strain>
        <tissue evidence="2">Leaf</tissue>
    </source>
</reference>
<name>A0A2I0L8P3_PUNGR</name>
<dbReference type="Proteomes" id="UP000233551">
    <property type="component" value="Unassembled WGS sequence"/>
</dbReference>
<gene>
    <name evidence="2" type="ORF">CRG98_003114</name>
</gene>
<dbReference type="EMBL" id="PGOL01000114">
    <property type="protein sequence ID" value="PKI76496.1"/>
    <property type="molecule type" value="Genomic_DNA"/>
</dbReference>
<keyword evidence="3" id="KW-1185">Reference proteome</keyword>
<comment type="caution">
    <text evidence="2">The sequence shown here is derived from an EMBL/GenBank/DDBJ whole genome shotgun (WGS) entry which is preliminary data.</text>
</comment>
<evidence type="ECO:0000313" key="3">
    <source>
        <dbReference type="Proteomes" id="UP000233551"/>
    </source>
</evidence>
<dbReference type="AlphaFoldDB" id="A0A2I0L8P3"/>
<protein>
    <submittedName>
        <fullName evidence="2">Uncharacterized protein</fullName>
    </submittedName>
</protein>
<evidence type="ECO:0000256" key="1">
    <source>
        <dbReference type="SAM" id="MobiDB-lite"/>
    </source>
</evidence>
<accession>A0A2I0L8P3</accession>
<feature type="compositionally biased region" description="Basic and acidic residues" evidence="1">
    <location>
        <begin position="25"/>
        <end position="41"/>
    </location>
</feature>
<sequence>MAPPSAFQSSPTQAEALPNICRRLRDGAPETLDPRTNKRYSETGLHTPKGHQDQGTVLPGFLCAFRACSDSCMPKVDYGRQEQSLKSRRSPNLHGAIARATVMTPIPLGCRCCLLSGAFCTFRPAGHLILLPLLRLLSSYIEGYIEVEETVATRENQSKLSASLLKRVAENFLWFPQVANGFLLPI</sequence>
<evidence type="ECO:0000313" key="2">
    <source>
        <dbReference type="EMBL" id="PKI76496.1"/>
    </source>
</evidence>
<proteinExistence type="predicted"/>